<evidence type="ECO:0000259" key="2">
    <source>
        <dbReference type="Pfam" id="PF03372"/>
    </source>
</evidence>
<dbReference type="InterPro" id="IPR051916">
    <property type="entry name" value="GPI-anchor_lipid_remodeler"/>
</dbReference>
<dbReference type="InterPro" id="IPR005135">
    <property type="entry name" value="Endo/exonuclease/phosphatase"/>
</dbReference>
<dbReference type="Pfam" id="PF03372">
    <property type="entry name" value="Exo_endo_phos"/>
    <property type="match status" value="1"/>
</dbReference>
<comment type="caution">
    <text evidence="3">The sequence shown here is derived from an EMBL/GenBank/DDBJ whole genome shotgun (WGS) entry which is preliminary data.</text>
</comment>
<dbReference type="GO" id="GO:0004519">
    <property type="term" value="F:endonuclease activity"/>
    <property type="evidence" value="ECO:0007669"/>
    <property type="project" value="UniProtKB-KW"/>
</dbReference>
<accession>A0ABV7JCR9</accession>
<protein>
    <submittedName>
        <fullName evidence="3">Endonuclease/exonuclease/phosphatase family protein</fullName>
    </submittedName>
</protein>
<organism evidence="3 4">
    <name type="scientific">Marinicella sediminis</name>
    <dbReference type="NCBI Taxonomy" id="1792834"/>
    <lineage>
        <taxon>Bacteria</taxon>
        <taxon>Pseudomonadati</taxon>
        <taxon>Pseudomonadota</taxon>
        <taxon>Gammaproteobacteria</taxon>
        <taxon>Lysobacterales</taxon>
        <taxon>Marinicellaceae</taxon>
        <taxon>Marinicella</taxon>
    </lineage>
</organism>
<keyword evidence="4" id="KW-1185">Reference proteome</keyword>
<evidence type="ECO:0000313" key="4">
    <source>
        <dbReference type="Proteomes" id="UP001595533"/>
    </source>
</evidence>
<dbReference type="InterPro" id="IPR036691">
    <property type="entry name" value="Endo/exonu/phosph_ase_sf"/>
</dbReference>
<keyword evidence="3" id="KW-0378">Hydrolase</keyword>
<feature type="transmembrane region" description="Helical" evidence="1">
    <location>
        <begin position="40"/>
        <end position="61"/>
    </location>
</feature>
<gene>
    <name evidence="3" type="ORF">ACFODZ_11765</name>
</gene>
<dbReference type="EMBL" id="JBHRTS010000006">
    <property type="protein sequence ID" value="MFC3194917.1"/>
    <property type="molecule type" value="Genomic_DNA"/>
</dbReference>
<reference evidence="4" key="1">
    <citation type="journal article" date="2019" name="Int. J. Syst. Evol. Microbiol.">
        <title>The Global Catalogue of Microorganisms (GCM) 10K type strain sequencing project: providing services to taxonomists for standard genome sequencing and annotation.</title>
        <authorList>
            <consortium name="The Broad Institute Genomics Platform"/>
            <consortium name="The Broad Institute Genome Sequencing Center for Infectious Disease"/>
            <person name="Wu L."/>
            <person name="Ma J."/>
        </authorList>
    </citation>
    <scope>NUCLEOTIDE SEQUENCE [LARGE SCALE GENOMIC DNA]</scope>
    <source>
        <strain evidence="4">KCTC 42953</strain>
    </source>
</reference>
<dbReference type="PANTHER" id="PTHR14859:SF15">
    <property type="entry name" value="ENDONUCLEASE_EXONUCLEASE_PHOSPHATASE DOMAIN-CONTAINING PROTEIN"/>
    <property type="match status" value="1"/>
</dbReference>
<proteinExistence type="predicted"/>
<keyword evidence="1" id="KW-0812">Transmembrane</keyword>
<name>A0ABV7JCR9_9GAMM</name>
<dbReference type="Proteomes" id="UP001595533">
    <property type="component" value="Unassembled WGS sequence"/>
</dbReference>
<sequence length="317" mass="36484">MNTNNFTRLSLRGLLQAACVMLLLCSLMGWLPVTHWFLELFVHFRVQYFVLGLLFVVLFLWLKNNTFVWLALTICLLNVMVIFDALKLIPHEYVDPDNQRLKLFHANVLTSNDQYQRLVDQVLSAEVDVVVLQEVNQRWLNKLQALEKRFPHRIAVPRSDNFGMLLLSRYPINRQHIHQWSLFELPNIEAELDAEGSAVTVLAVHPPPPVSERFFKARNEHFNQVSLRIKQLNTPVIVVGDLNTTRWSAGYRAMVAENGLMNVADGRGFQPTWPTRLWPLMIPIDHCLVTEELVVQDVNTGEAFGSDHLPLLVELGF</sequence>
<keyword evidence="1" id="KW-1133">Transmembrane helix</keyword>
<keyword evidence="1" id="KW-0472">Membrane</keyword>
<dbReference type="RefSeq" id="WP_157892873.1">
    <property type="nucleotide sequence ID" value="NZ_JBHRTS010000006.1"/>
</dbReference>
<feature type="transmembrane region" description="Helical" evidence="1">
    <location>
        <begin position="14"/>
        <end position="33"/>
    </location>
</feature>
<keyword evidence="3" id="KW-0540">Nuclease</keyword>
<evidence type="ECO:0000313" key="3">
    <source>
        <dbReference type="EMBL" id="MFC3194917.1"/>
    </source>
</evidence>
<dbReference type="Gene3D" id="3.60.10.10">
    <property type="entry name" value="Endonuclease/exonuclease/phosphatase"/>
    <property type="match status" value="1"/>
</dbReference>
<evidence type="ECO:0000256" key="1">
    <source>
        <dbReference type="SAM" id="Phobius"/>
    </source>
</evidence>
<dbReference type="PANTHER" id="PTHR14859">
    <property type="entry name" value="CALCOFLUOR WHITE HYPERSENSITIVE PROTEIN PRECURSOR"/>
    <property type="match status" value="1"/>
</dbReference>
<dbReference type="SUPFAM" id="SSF56219">
    <property type="entry name" value="DNase I-like"/>
    <property type="match status" value="1"/>
</dbReference>
<feature type="transmembrane region" description="Helical" evidence="1">
    <location>
        <begin position="67"/>
        <end position="86"/>
    </location>
</feature>
<feature type="domain" description="Endonuclease/exonuclease/phosphatase" evidence="2">
    <location>
        <begin position="107"/>
        <end position="308"/>
    </location>
</feature>
<keyword evidence="3" id="KW-0255">Endonuclease</keyword>